<dbReference type="Pfam" id="PF08325">
    <property type="entry name" value="WLM"/>
    <property type="match status" value="1"/>
</dbReference>
<reference evidence="3" key="1">
    <citation type="journal article" date="2023" name="Mol. Phylogenet. Evol.">
        <title>Genome-scale phylogeny and comparative genomics of the fungal order Sordariales.</title>
        <authorList>
            <person name="Hensen N."/>
            <person name="Bonometti L."/>
            <person name="Westerberg I."/>
            <person name="Brannstrom I.O."/>
            <person name="Guillou S."/>
            <person name="Cros-Aarteil S."/>
            <person name="Calhoun S."/>
            <person name="Haridas S."/>
            <person name="Kuo A."/>
            <person name="Mondo S."/>
            <person name="Pangilinan J."/>
            <person name="Riley R."/>
            <person name="LaButti K."/>
            <person name="Andreopoulos B."/>
            <person name="Lipzen A."/>
            <person name="Chen C."/>
            <person name="Yan M."/>
            <person name="Daum C."/>
            <person name="Ng V."/>
            <person name="Clum A."/>
            <person name="Steindorff A."/>
            <person name="Ohm R.A."/>
            <person name="Martin F."/>
            <person name="Silar P."/>
            <person name="Natvig D.O."/>
            <person name="Lalanne C."/>
            <person name="Gautier V."/>
            <person name="Ament-Velasquez S.L."/>
            <person name="Kruys A."/>
            <person name="Hutchinson M.I."/>
            <person name="Powell A.J."/>
            <person name="Barry K."/>
            <person name="Miller A.N."/>
            <person name="Grigoriev I.V."/>
            <person name="Debuchy R."/>
            <person name="Gladieux P."/>
            <person name="Hiltunen Thoren M."/>
            <person name="Johannesson H."/>
        </authorList>
    </citation>
    <scope>NUCLEOTIDE SEQUENCE</scope>
    <source>
        <strain evidence="3">PSN309</strain>
    </source>
</reference>
<accession>A0AAN6WWY6</accession>
<name>A0AAN6WWY6_9PEZI</name>
<protein>
    <submittedName>
        <fullName evidence="3">DNA-dependent metalloprotease WSS1</fullName>
    </submittedName>
</protein>
<comment type="caution">
    <text evidence="3">The sequence shown here is derived from an EMBL/GenBank/DDBJ whole genome shotgun (WGS) entry which is preliminary data.</text>
</comment>
<dbReference type="PROSITE" id="PS51397">
    <property type="entry name" value="WLM"/>
    <property type="match status" value="1"/>
</dbReference>
<feature type="compositionally biased region" description="Acidic residues" evidence="1">
    <location>
        <begin position="298"/>
        <end position="314"/>
    </location>
</feature>
<keyword evidence="4" id="KW-1185">Reference proteome</keyword>
<feature type="compositionally biased region" description="Gly residues" evidence="1">
    <location>
        <begin position="320"/>
        <end position="333"/>
    </location>
</feature>
<keyword evidence="3" id="KW-0645">Protease</keyword>
<feature type="compositionally biased region" description="Polar residues" evidence="1">
    <location>
        <begin position="1"/>
        <end position="22"/>
    </location>
</feature>
<keyword evidence="3" id="KW-0482">Metalloprotease</keyword>
<feature type="compositionally biased region" description="Basic and acidic residues" evidence="1">
    <location>
        <begin position="341"/>
        <end position="351"/>
    </location>
</feature>
<dbReference type="PANTHER" id="PTHR47795:SF1">
    <property type="entry name" value="DNA-DEPENDENT METALLOPROTEASE WSS1 HOMOLOG 2"/>
    <property type="match status" value="1"/>
</dbReference>
<feature type="domain" description="WLM" evidence="2">
    <location>
        <begin position="154"/>
        <end position="355"/>
    </location>
</feature>
<evidence type="ECO:0000313" key="4">
    <source>
        <dbReference type="Proteomes" id="UP001302126"/>
    </source>
</evidence>
<keyword evidence="3" id="KW-0378">Hydrolase</keyword>
<reference evidence="3" key="2">
    <citation type="submission" date="2023-05" db="EMBL/GenBank/DDBJ databases">
        <authorList>
            <consortium name="Lawrence Berkeley National Laboratory"/>
            <person name="Steindorff A."/>
            <person name="Hensen N."/>
            <person name="Bonometti L."/>
            <person name="Westerberg I."/>
            <person name="Brannstrom I.O."/>
            <person name="Guillou S."/>
            <person name="Cros-Aarteil S."/>
            <person name="Calhoun S."/>
            <person name="Haridas S."/>
            <person name="Kuo A."/>
            <person name="Mondo S."/>
            <person name="Pangilinan J."/>
            <person name="Riley R."/>
            <person name="Labutti K."/>
            <person name="Andreopoulos B."/>
            <person name="Lipzen A."/>
            <person name="Chen C."/>
            <person name="Yanf M."/>
            <person name="Daum C."/>
            <person name="Ng V."/>
            <person name="Clum A."/>
            <person name="Ohm R."/>
            <person name="Martin F."/>
            <person name="Silar P."/>
            <person name="Natvig D."/>
            <person name="Lalanne C."/>
            <person name="Gautier V."/>
            <person name="Ament-Velasquez S.L."/>
            <person name="Kruys A."/>
            <person name="Hutchinson M.I."/>
            <person name="Powell A.J."/>
            <person name="Barry K."/>
            <person name="Miller A.N."/>
            <person name="Grigoriev I.V."/>
            <person name="Debuchy R."/>
            <person name="Gladieux P."/>
            <person name="Thoren M.H."/>
            <person name="Johannesson H."/>
        </authorList>
    </citation>
    <scope>NUCLEOTIDE SEQUENCE</scope>
    <source>
        <strain evidence="3">PSN309</strain>
    </source>
</reference>
<evidence type="ECO:0000259" key="2">
    <source>
        <dbReference type="PROSITE" id="PS51397"/>
    </source>
</evidence>
<dbReference type="GO" id="GO:0070628">
    <property type="term" value="F:proteasome binding"/>
    <property type="evidence" value="ECO:0007669"/>
    <property type="project" value="TreeGrafter"/>
</dbReference>
<feature type="region of interest" description="Disordered" evidence="1">
    <location>
        <begin position="294"/>
        <end position="374"/>
    </location>
</feature>
<dbReference type="GO" id="GO:0008237">
    <property type="term" value="F:metallopeptidase activity"/>
    <property type="evidence" value="ECO:0007669"/>
    <property type="project" value="UniProtKB-KW"/>
</dbReference>
<feature type="region of interest" description="Disordered" evidence="1">
    <location>
        <begin position="1"/>
        <end position="35"/>
    </location>
</feature>
<dbReference type="EMBL" id="MU864370">
    <property type="protein sequence ID" value="KAK4189933.1"/>
    <property type="molecule type" value="Genomic_DNA"/>
</dbReference>
<feature type="compositionally biased region" description="Low complexity" evidence="1">
    <location>
        <begin position="23"/>
        <end position="34"/>
    </location>
</feature>
<dbReference type="Proteomes" id="UP001302126">
    <property type="component" value="Unassembled WGS sequence"/>
</dbReference>
<gene>
    <name evidence="3" type="ORF">QBC35DRAFT_404816</name>
</gene>
<dbReference type="InterPro" id="IPR013536">
    <property type="entry name" value="WLM_dom"/>
</dbReference>
<dbReference type="PANTHER" id="PTHR47795">
    <property type="entry name" value="UBIQUITIN AND WLM DOMAIN-CONTAINING METALLOPROTEASE SPCC1442.07C"/>
    <property type="match status" value="1"/>
</dbReference>
<proteinExistence type="predicted"/>
<evidence type="ECO:0000256" key="1">
    <source>
        <dbReference type="SAM" id="MobiDB-lite"/>
    </source>
</evidence>
<dbReference type="AlphaFoldDB" id="A0AAN6WWY6"/>
<organism evidence="3 4">
    <name type="scientific">Podospora australis</name>
    <dbReference type="NCBI Taxonomy" id="1536484"/>
    <lineage>
        <taxon>Eukaryota</taxon>
        <taxon>Fungi</taxon>
        <taxon>Dikarya</taxon>
        <taxon>Ascomycota</taxon>
        <taxon>Pezizomycotina</taxon>
        <taxon>Sordariomycetes</taxon>
        <taxon>Sordariomycetidae</taxon>
        <taxon>Sordariales</taxon>
        <taxon>Podosporaceae</taxon>
        <taxon>Podospora</taxon>
    </lineage>
</organism>
<sequence>MASTDPAMNTSTPQPDLDSQLNSLDPSSSTDSPPVEITIKFPPEKYDQVWKFDATDTFQTIIESLTLELPEYDWSKSKALLSRPSNISKSLLLASSDLSLPVTTLASLSLRFLAPKMTDLAALQAAREAAQTLASRRVQARTRFSRLPQSSRRPSMAAATYTFQSISVLPHLPSPSRSRALLERLKTDPGIVATMQKHHFTVGLLTEMDPLQHTAASHEGVTRILGLNRNKGEVIELRLRTDAYDGYRNYRDIRKTLCHELSHNVHWNHDSEFWKLTRQIEKEVEMADWKSGGRTVGDEEFYEPPGGEEEDEEFMDHGGWEGGTYILGGGGSSVGNPQGLTEREVRARAAEARWANLEKATRREGPEGSDGGQK</sequence>
<evidence type="ECO:0000313" key="3">
    <source>
        <dbReference type="EMBL" id="KAK4189933.1"/>
    </source>
</evidence>